<dbReference type="InterPro" id="IPR036388">
    <property type="entry name" value="WH-like_DNA-bd_sf"/>
</dbReference>
<dbReference type="OrthoDB" id="9804285at2"/>
<keyword evidence="1" id="KW-0805">Transcription regulation</keyword>
<dbReference type="Proteomes" id="UP000215043">
    <property type="component" value="Chromosome"/>
</dbReference>
<dbReference type="InterPro" id="IPR007630">
    <property type="entry name" value="RNA_pol_sigma70_r4"/>
</dbReference>
<dbReference type="AlphaFoldDB" id="A0A099D8L3"/>
<dbReference type="Proteomes" id="UP000029737">
    <property type="component" value="Unassembled WGS sequence"/>
</dbReference>
<evidence type="ECO:0000259" key="5">
    <source>
        <dbReference type="Pfam" id="PF04539"/>
    </source>
</evidence>
<dbReference type="GO" id="GO:0016987">
    <property type="term" value="F:sigma factor activity"/>
    <property type="evidence" value="ECO:0007669"/>
    <property type="project" value="UniProtKB-KW"/>
</dbReference>
<dbReference type="NCBIfam" id="TIGR02980">
    <property type="entry name" value="SigBFG"/>
    <property type="match status" value="1"/>
</dbReference>
<dbReference type="InterPro" id="IPR007624">
    <property type="entry name" value="RNA_pol_sigma70_r3"/>
</dbReference>
<organism evidence="8 11">
    <name type="scientific">Actinopolyspora erythraea</name>
    <dbReference type="NCBI Taxonomy" id="414996"/>
    <lineage>
        <taxon>Bacteria</taxon>
        <taxon>Bacillati</taxon>
        <taxon>Actinomycetota</taxon>
        <taxon>Actinomycetes</taxon>
        <taxon>Actinopolysporales</taxon>
        <taxon>Actinopolysporaceae</taxon>
        <taxon>Actinopolyspora</taxon>
    </lineage>
</organism>
<dbReference type="InterPro" id="IPR014284">
    <property type="entry name" value="RNA_pol_sigma-70_dom"/>
</dbReference>
<dbReference type="RefSeq" id="WP_043571950.1">
    <property type="nucleotide sequence ID" value="NZ_CP022752.1"/>
</dbReference>
<dbReference type="Pfam" id="PF04542">
    <property type="entry name" value="Sigma70_r2"/>
    <property type="match status" value="1"/>
</dbReference>
<evidence type="ECO:0000259" key="6">
    <source>
        <dbReference type="Pfam" id="PF04542"/>
    </source>
</evidence>
<dbReference type="InterPro" id="IPR000943">
    <property type="entry name" value="RNA_pol_sigma70"/>
</dbReference>
<dbReference type="InterPro" id="IPR013325">
    <property type="entry name" value="RNA_pol_sigma_r2"/>
</dbReference>
<dbReference type="InterPro" id="IPR013324">
    <property type="entry name" value="RNA_pol_sigma_r3/r4-like"/>
</dbReference>
<evidence type="ECO:0000256" key="1">
    <source>
        <dbReference type="ARBA" id="ARBA00023015"/>
    </source>
</evidence>
<dbReference type="KEGG" id="aey:CDG81_08265"/>
<proteinExistence type="predicted"/>
<dbReference type="PANTHER" id="PTHR30385">
    <property type="entry name" value="SIGMA FACTOR F FLAGELLAR"/>
    <property type="match status" value="1"/>
</dbReference>
<accession>A0A099D8L3</accession>
<dbReference type="SUPFAM" id="SSF88946">
    <property type="entry name" value="Sigma2 domain of RNA polymerase sigma factors"/>
    <property type="match status" value="1"/>
</dbReference>
<dbReference type="eggNOG" id="COG1191">
    <property type="taxonomic scope" value="Bacteria"/>
</dbReference>
<evidence type="ECO:0000256" key="4">
    <source>
        <dbReference type="ARBA" id="ARBA00023163"/>
    </source>
</evidence>
<dbReference type="Pfam" id="PF04545">
    <property type="entry name" value="Sigma70_r4"/>
    <property type="match status" value="1"/>
</dbReference>
<dbReference type="HOGENOM" id="CLU_014793_8_5_11"/>
<dbReference type="GO" id="GO:0006352">
    <property type="term" value="P:DNA-templated transcription initiation"/>
    <property type="evidence" value="ECO:0007669"/>
    <property type="project" value="InterPro"/>
</dbReference>
<keyword evidence="2" id="KW-0731">Sigma factor</keyword>
<keyword evidence="4" id="KW-0804">Transcription</keyword>
<evidence type="ECO:0000256" key="3">
    <source>
        <dbReference type="ARBA" id="ARBA00023125"/>
    </source>
</evidence>
<keyword evidence="3" id="KW-0238">DNA-binding</keyword>
<evidence type="ECO:0000313" key="8">
    <source>
        <dbReference type="EMBL" id="ASU78283.1"/>
    </source>
</evidence>
<dbReference type="InterPro" id="IPR007627">
    <property type="entry name" value="RNA_pol_sigma70_r2"/>
</dbReference>
<evidence type="ECO:0000259" key="7">
    <source>
        <dbReference type="Pfam" id="PF04545"/>
    </source>
</evidence>
<feature type="domain" description="RNA polymerase sigma-70 region 4" evidence="7">
    <location>
        <begin position="207"/>
        <end position="256"/>
    </location>
</feature>
<feature type="domain" description="RNA polymerase sigma-70 region 2" evidence="6">
    <location>
        <begin position="42"/>
        <end position="112"/>
    </location>
</feature>
<dbReference type="Gene3D" id="1.10.10.10">
    <property type="entry name" value="Winged helix-like DNA-binding domain superfamily/Winged helix DNA-binding domain"/>
    <property type="match status" value="2"/>
</dbReference>
<dbReference type="EMBL" id="CP022752">
    <property type="protein sequence ID" value="ASU78283.1"/>
    <property type="molecule type" value="Genomic_DNA"/>
</dbReference>
<dbReference type="Gene3D" id="1.20.120.1810">
    <property type="match status" value="1"/>
</dbReference>
<dbReference type="PANTHER" id="PTHR30385:SF4">
    <property type="entry name" value="RNA POLYMERASE SIGMA-E FACTOR"/>
    <property type="match status" value="1"/>
</dbReference>
<dbReference type="InterPro" id="IPR014322">
    <property type="entry name" value="RNA_pol_sigma-B/F/G"/>
</dbReference>
<dbReference type="PRINTS" id="PR00046">
    <property type="entry name" value="SIGMA70FCT"/>
</dbReference>
<dbReference type="GO" id="GO:0003677">
    <property type="term" value="F:DNA binding"/>
    <property type="evidence" value="ECO:0007669"/>
    <property type="project" value="UniProtKB-KW"/>
</dbReference>
<dbReference type="NCBIfam" id="TIGR02937">
    <property type="entry name" value="sigma70-ECF"/>
    <property type="match status" value="1"/>
</dbReference>
<evidence type="ECO:0000313" key="10">
    <source>
        <dbReference type="Proteomes" id="UP000029737"/>
    </source>
</evidence>
<gene>
    <name evidence="8" type="ORF">CDG81_08265</name>
    <name evidence="9" type="ORF">IL38_08435</name>
</gene>
<evidence type="ECO:0000313" key="11">
    <source>
        <dbReference type="Proteomes" id="UP000215043"/>
    </source>
</evidence>
<name>A0A099D8L3_9ACTN</name>
<reference evidence="8 11" key="2">
    <citation type="submission" date="2017-08" db="EMBL/GenBank/DDBJ databases">
        <title>The complete genome sequence of moderately halophilic actinomycete Actinopolyspora erythraea YIM 90600, the producer of novel erythromycin, novel actinopolysporins A-C and tubercidin.</title>
        <authorList>
            <person name="Yin M."/>
            <person name="Tang S."/>
        </authorList>
    </citation>
    <scope>NUCLEOTIDE SEQUENCE [LARGE SCALE GENOMIC DNA]</scope>
    <source>
        <strain evidence="8 11">YIM 90600</strain>
    </source>
</reference>
<evidence type="ECO:0000256" key="2">
    <source>
        <dbReference type="ARBA" id="ARBA00023082"/>
    </source>
</evidence>
<dbReference type="EMBL" id="JPMV01000015">
    <property type="protein sequence ID" value="KGI81750.1"/>
    <property type="molecule type" value="Genomic_DNA"/>
</dbReference>
<sequence>MTQADSEHVYRGQNYEELAPLFVEFAELSGDDRRRTELRDKLVTAHLPIAQHIARRFSNRGESQEDLVQVATLGLINAVDRFDPNRGVDFLSYAVPTIMGEVRRHFRDTGWTVRVPRRLQERHLSISSAISTLSQDLGRAPTPSEIAGHLGISRDEVHQGLEAGNAYRSSSLDELLSDTDEIPLGDAIGSSDTELDEVENREVIRPLLRELGERERRILVLRFFKSMTQTQIAEQIGISQMHVSRLLARTLSWLRERLEVEVPPEPVTDT</sequence>
<evidence type="ECO:0000313" key="9">
    <source>
        <dbReference type="EMBL" id="KGI81750.1"/>
    </source>
</evidence>
<dbReference type="SUPFAM" id="SSF88659">
    <property type="entry name" value="Sigma3 and sigma4 domains of RNA polymerase sigma factors"/>
    <property type="match status" value="2"/>
</dbReference>
<protein>
    <submittedName>
        <fullName evidence="8 9">RNA polymerase sigma factor</fullName>
    </submittedName>
</protein>
<keyword evidence="10" id="KW-1185">Reference proteome</keyword>
<dbReference type="CDD" id="cd06171">
    <property type="entry name" value="Sigma70_r4"/>
    <property type="match status" value="1"/>
</dbReference>
<reference evidence="9 10" key="1">
    <citation type="journal article" date="2014" name="PLoS ONE">
        <title>Identification and Characterization of a New Erythromycin Biosynthetic Gene Cluster in Actinopolyspora erythraea YIM90600, a Novel Erythronolide-Producing Halophilic Actinomycete Isolated from Salt Field.</title>
        <authorList>
            <person name="Chen D."/>
            <person name="Feng J."/>
            <person name="Huang L."/>
            <person name="Zhang Q."/>
            <person name="Wu J."/>
            <person name="Zhu X."/>
            <person name="Duan Y."/>
            <person name="Xu Z."/>
        </authorList>
    </citation>
    <scope>NUCLEOTIDE SEQUENCE [LARGE SCALE GENOMIC DNA]</scope>
    <source>
        <strain evidence="9 10">YIM90600</strain>
    </source>
</reference>
<feature type="domain" description="RNA polymerase sigma-70 region 3" evidence="5">
    <location>
        <begin position="125"/>
        <end position="178"/>
    </location>
</feature>
<dbReference type="Pfam" id="PF04539">
    <property type="entry name" value="Sigma70_r3"/>
    <property type="match status" value="1"/>
</dbReference>